<dbReference type="RefSeq" id="WP_074669993.1">
    <property type="nucleotide sequence ID" value="NZ_FNTB01000001.1"/>
</dbReference>
<dbReference type="InterPro" id="IPR001789">
    <property type="entry name" value="Sig_transdc_resp-reg_receiver"/>
</dbReference>
<proteinExistence type="predicted"/>
<feature type="modified residue" description="4-aspartylphosphate" evidence="3">
    <location>
        <position position="61"/>
    </location>
</feature>
<name>A0A1H4JTX0_9FLAO</name>
<dbReference type="InterPro" id="IPR011006">
    <property type="entry name" value="CheY-like_superfamily"/>
</dbReference>
<dbReference type="PROSITE" id="PS50110">
    <property type="entry name" value="RESPONSE_REGULATORY"/>
    <property type="match status" value="1"/>
</dbReference>
<dbReference type="OrthoDB" id="7631574at2"/>
<dbReference type="SUPFAM" id="SSF52172">
    <property type="entry name" value="CheY-like"/>
    <property type="match status" value="1"/>
</dbReference>
<evidence type="ECO:0000256" key="1">
    <source>
        <dbReference type="ARBA" id="ARBA00022553"/>
    </source>
</evidence>
<evidence type="ECO:0000256" key="3">
    <source>
        <dbReference type="PROSITE-ProRule" id="PRU00169"/>
    </source>
</evidence>
<evidence type="ECO:0000313" key="8">
    <source>
        <dbReference type="Proteomes" id="UP000199574"/>
    </source>
</evidence>
<dbReference type="Pfam" id="PF00072">
    <property type="entry name" value="Response_reg"/>
    <property type="match status" value="1"/>
</dbReference>
<reference evidence="6 7" key="1">
    <citation type="submission" date="2016-10" db="EMBL/GenBank/DDBJ databases">
        <authorList>
            <person name="de Groot N.N."/>
        </authorList>
    </citation>
    <scope>NUCLEOTIDE SEQUENCE [LARGE SCALE GENOMIC DNA]</scope>
    <source>
        <strain evidence="6 7">MAR_2009_71</strain>
    </source>
</reference>
<dbReference type="AlphaFoldDB" id="A0A1H4JTX0"/>
<evidence type="ECO:0000313" key="6">
    <source>
        <dbReference type="EMBL" id="SEB49673.1"/>
    </source>
</evidence>
<keyword evidence="1 3" id="KW-0597">Phosphoprotein</keyword>
<evidence type="ECO:0000313" key="7">
    <source>
        <dbReference type="Proteomes" id="UP000183038"/>
    </source>
</evidence>
<dbReference type="Proteomes" id="UP000183038">
    <property type="component" value="Unassembled WGS sequence"/>
</dbReference>
<feature type="domain" description="Response regulatory" evidence="4">
    <location>
        <begin position="8"/>
        <end position="128"/>
    </location>
</feature>
<evidence type="ECO:0000313" key="5">
    <source>
        <dbReference type="EMBL" id="SDR78109.1"/>
    </source>
</evidence>
<evidence type="ECO:0000259" key="4">
    <source>
        <dbReference type="PROSITE" id="PS50110"/>
    </source>
</evidence>
<dbReference type="GO" id="GO:0000160">
    <property type="term" value="P:phosphorelay signal transduction system"/>
    <property type="evidence" value="ECO:0007669"/>
    <property type="project" value="UniProtKB-KW"/>
</dbReference>
<dbReference type="PANTHER" id="PTHR44591">
    <property type="entry name" value="STRESS RESPONSE REGULATOR PROTEIN 1"/>
    <property type="match status" value="1"/>
</dbReference>
<accession>A0A1H4JTX0</accession>
<dbReference type="SMART" id="SM00448">
    <property type="entry name" value="REC"/>
    <property type="match status" value="1"/>
</dbReference>
<organism evidence="6 7">
    <name type="scientific">Maribacter dokdonensis</name>
    <dbReference type="NCBI Taxonomy" id="320912"/>
    <lineage>
        <taxon>Bacteria</taxon>
        <taxon>Pseudomonadati</taxon>
        <taxon>Bacteroidota</taxon>
        <taxon>Flavobacteriia</taxon>
        <taxon>Flavobacteriales</taxon>
        <taxon>Flavobacteriaceae</taxon>
        <taxon>Maribacter</taxon>
    </lineage>
</organism>
<protein>
    <submittedName>
        <fullName evidence="6">Response regulator receiver domain-containing protein</fullName>
    </submittedName>
</protein>
<dbReference type="InterPro" id="IPR050595">
    <property type="entry name" value="Bact_response_regulator"/>
</dbReference>
<keyword evidence="2" id="KW-0902">Two-component regulatory system</keyword>
<reference evidence="5 8" key="2">
    <citation type="submission" date="2016-10" db="EMBL/GenBank/DDBJ databases">
        <authorList>
            <person name="Varghese N."/>
            <person name="Submissions S."/>
        </authorList>
    </citation>
    <scope>NUCLEOTIDE SEQUENCE [LARGE SCALE GENOMIC DNA]</scope>
    <source>
        <strain evidence="5 8">MAR_2009_60</strain>
    </source>
</reference>
<keyword evidence="8" id="KW-1185">Reference proteome</keyword>
<dbReference type="Gene3D" id="3.40.50.2300">
    <property type="match status" value="1"/>
</dbReference>
<dbReference type="EMBL" id="FNTB01000001">
    <property type="protein sequence ID" value="SEB49673.1"/>
    <property type="molecule type" value="Genomic_DNA"/>
</dbReference>
<dbReference type="GeneID" id="90593864"/>
<dbReference type="PANTHER" id="PTHR44591:SF14">
    <property type="entry name" value="PROTEIN PILG"/>
    <property type="match status" value="1"/>
</dbReference>
<dbReference type="Proteomes" id="UP000199574">
    <property type="component" value="Chromosome I"/>
</dbReference>
<dbReference type="EMBL" id="LT629754">
    <property type="protein sequence ID" value="SDR78109.1"/>
    <property type="molecule type" value="Genomic_DNA"/>
</dbReference>
<gene>
    <name evidence="6" type="ORF">SAMN05192540_0574</name>
    <name evidence="5" type="ORF">SAMN05192545_0119</name>
</gene>
<sequence length="146" mass="16778">MIKDDVFHIYMAEDDMEDQQIFRDAIASLQENINITMFSNGLDLLNELQTKTLKPNVIFLDLFMPRLNGEESLTEIRKSTALDDIPVVIFSNLYDIDRISNLFQNGANRYLHKPNSFKTLTFALKRTIESIKNNTLGGTAIINYVE</sequence>
<evidence type="ECO:0000256" key="2">
    <source>
        <dbReference type="ARBA" id="ARBA00023012"/>
    </source>
</evidence>